<dbReference type="PIRSF" id="PIRSF005902">
    <property type="entry name" value="DNase_TatD"/>
    <property type="match status" value="1"/>
</dbReference>
<accession>A0A1F4UUW9</accession>
<dbReference type="EMBL" id="MEVF01000034">
    <property type="protein sequence ID" value="OGC48745.1"/>
    <property type="molecule type" value="Genomic_DNA"/>
</dbReference>
<dbReference type="NCBIfam" id="TIGR00010">
    <property type="entry name" value="YchF/TatD family DNA exonuclease"/>
    <property type="match status" value="1"/>
</dbReference>
<dbReference type="InterPro" id="IPR032466">
    <property type="entry name" value="Metal_Hydrolase"/>
</dbReference>
<reference evidence="4 5" key="1">
    <citation type="journal article" date="2016" name="Nat. Commun.">
        <title>Thousands of microbial genomes shed light on interconnected biogeochemical processes in an aquifer system.</title>
        <authorList>
            <person name="Anantharaman K."/>
            <person name="Brown C.T."/>
            <person name="Hug L.A."/>
            <person name="Sharon I."/>
            <person name="Castelle C.J."/>
            <person name="Probst A.J."/>
            <person name="Thomas B.C."/>
            <person name="Singh A."/>
            <person name="Wilkins M.J."/>
            <person name="Karaoz U."/>
            <person name="Brodie E.L."/>
            <person name="Williams K.H."/>
            <person name="Hubbard S.S."/>
            <person name="Banfield J.F."/>
        </authorList>
    </citation>
    <scope>NUCLEOTIDE SEQUENCE [LARGE SCALE GENOMIC DNA]</scope>
</reference>
<keyword evidence="2" id="KW-0378">Hydrolase</keyword>
<dbReference type="FunFam" id="3.20.20.140:FF:000005">
    <property type="entry name" value="TatD family hydrolase"/>
    <property type="match status" value="1"/>
</dbReference>
<dbReference type="GO" id="GO:0046872">
    <property type="term" value="F:metal ion binding"/>
    <property type="evidence" value="ECO:0007669"/>
    <property type="project" value="UniProtKB-KW"/>
</dbReference>
<dbReference type="Proteomes" id="UP000177458">
    <property type="component" value="Unassembled WGS sequence"/>
</dbReference>
<name>A0A1F4UUW9_UNCKA</name>
<feature type="binding site" evidence="3">
    <location>
        <position position="11"/>
    </location>
    <ligand>
        <name>a divalent metal cation</name>
        <dbReference type="ChEBI" id="CHEBI:60240"/>
        <label>1</label>
    </ligand>
</feature>
<dbReference type="SUPFAM" id="SSF51556">
    <property type="entry name" value="Metallo-dependent hydrolases"/>
    <property type="match status" value="1"/>
</dbReference>
<dbReference type="Gene3D" id="3.20.20.140">
    <property type="entry name" value="Metal-dependent hydrolases"/>
    <property type="match status" value="1"/>
</dbReference>
<organism evidence="4 5">
    <name type="scientific">candidate division WWE3 bacterium RIFCSPLOWO2_01_FULL_37_15</name>
    <dbReference type="NCBI Taxonomy" id="1802622"/>
    <lineage>
        <taxon>Bacteria</taxon>
        <taxon>Katanobacteria</taxon>
    </lineage>
</organism>
<feature type="binding site" evidence="3">
    <location>
        <position position="144"/>
    </location>
    <ligand>
        <name>a divalent metal cation</name>
        <dbReference type="ChEBI" id="CHEBI:60240"/>
        <label>2</label>
    </ligand>
</feature>
<dbReference type="PANTHER" id="PTHR46124:SF2">
    <property type="entry name" value="D-AMINOACYL-TRNA DEACYLASE"/>
    <property type="match status" value="1"/>
</dbReference>
<dbReference type="AlphaFoldDB" id="A0A1F4UUW9"/>
<protein>
    <recommendedName>
        <fullName evidence="6">Hydrolase TatD</fullName>
    </recommendedName>
</protein>
<sequence>MANINKLIDSHCHLPNNENELKEWLDNSAQEDVEKLINIGTSLKDNELCIKTAEKYENVFATIGIYPHENPDISIEELKQKLQQQLNSTKKIVGVGECGIDIPKRQEETRNNNKIKERSLENQINLFEMHIELALQNNLPLVIHNRNGDEQVINSLKRYSSLGTTTQKGNETAPPNRNRLKGVAHCFSSSWETAQKLLALNFYISFSGLITYTSGKELLETVQKVPLDKFILETDSPYLPPQSIRGTSQKNQPKYVRIIAQKVAETKGLPFELICSSSYQNTQKIFNLT</sequence>
<feature type="binding site" evidence="3">
    <location>
        <position position="235"/>
    </location>
    <ligand>
        <name>a divalent metal cation</name>
        <dbReference type="ChEBI" id="CHEBI:60240"/>
        <label>1</label>
    </ligand>
</feature>
<evidence type="ECO:0000256" key="2">
    <source>
        <dbReference type="ARBA" id="ARBA00022801"/>
    </source>
</evidence>
<feature type="binding site" evidence="3">
    <location>
        <position position="185"/>
    </location>
    <ligand>
        <name>a divalent metal cation</name>
        <dbReference type="ChEBI" id="CHEBI:60240"/>
        <label>2</label>
    </ligand>
</feature>
<evidence type="ECO:0000313" key="5">
    <source>
        <dbReference type="Proteomes" id="UP000177458"/>
    </source>
</evidence>
<feature type="binding site" evidence="3">
    <location>
        <position position="13"/>
    </location>
    <ligand>
        <name>a divalent metal cation</name>
        <dbReference type="ChEBI" id="CHEBI:60240"/>
        <label>1</label>
    </ligand>
</feature>
<evidence type="ECO:0000256" key="1">
    <source>
        <dbReference type="ARBA" id="ARBA00022723"/>
    </source>
</evidence>
<evidence type="ECO:0008006" key="6">
    <source>
        <dbReference type="Google" id="ProtNLM"/>
    </source>
</evidence>
<dbReference type="Pfam" id="PF01026">
    <property type="entry name" value="TatD_DNase"/>
    <property type="match status" value="1"/>
</dbReference>
<evidence type="ECO:0000313" key="4">
    <source>
        <dbReference type="EMBL" id="OGC48745.1"/>
    </source>
</evidence>
<evidence type="ECO:0000256" key="3">
    <source>
        <dbReference type="PIRSR" id="PIRSR005902-1"/>
    </source>
</evidence>
<proteinExistence type="predicted"/>
<gene>
    <name evidence="4" type="ORF">A3A69_01845</name>
</gene>
<dbReference type="PANTHER" id="PTHR46124">
    <property type="entry name" value="D-AMINOACYL-TRNA DEACYLASE"/>
    <property type="match status" value="1"/>
</dbReference>
<dbReference type="InterPro" id="IPR001130">
    <property type="entry name" value="TatD-like"/>
</dbReference>
<feature type="binding site" evidence="3">
    <location>
        <position position="97"/>
    </location>
    <ligand>
        <name>a divalent metal cation</name>
        <dbReference type="ChEBI" id="CHEBI:60240"/>
        <label>1</label>
    </ligand>
</feature>
<dbReference type="GO" id="GO:0016788">
    <property type="term" value="F:hydrolase activity, acting on ester bonds"/>
    <property type="evidence" value="ECO:0007669"/>
    <property type="project" value="InterPro"/>
</dbReference>
<dbReference type="InterPro" id="IPR015991">
    <property type="entry name" value="TatD/YcfH-like"/>
</dbReference>
<keyword evidence="1 3" id="KW-0479">Metal-binding</keyword>
<dbReference type="CDD" id="cd01310">
    <property type="entry name" value="TatD_DNAse"/>
    <property type="match status" value="1"/>
</dbReference>
<comment type="caution">
    <text evidence="4">The sequence shown here is derived from an EMBL/GenBank/DDBJ whole genome shotgun (WGS) entry which is preliminary data.</text>
</comment>
<dbReference type="GO" id="GO:0004536">
    <property type="term" value="F:DNA nuclease activity"/>
    <property type="evidence" value="ECO:0007669"/>
    <property type="project" value="InterPro"/>
</dbReference>